<keyword evidence="1" id="KW-0732">Signal</keyword>
<proteinExistence type="predicted"/>
<dbReference type="RefSeq" id="WP_082351237.1">
    <property type="nucleotide sequence ID" value="NZ_CP010802.1"/>
</dbReference>
<dbReference type="CDD" id="cd16329">
    <property type="entry name" value="LolA_like"/>
    <property type="match status" value="1"/>
</dbReference>
<dbReference type="Pfam" id="PF17131">
    <property type="entry name" value="LolA_like"/>
    <property type="match status" value="1"/>
</dbReference>
<keyword evidence="3" id="KW-0449">Lipoprotein</keyword>
<feature type="domain" description="Uncharacterized protein TP-0789" evidence="2">
    <location>
        <begin position="75"/>
        <end position="251"/>
    </location>
</feature>
<dbReference type="EMBL" id="CP010802">
    <property type="protein sequence ID" value="ALC17091.1"/>
    <property type="molecule type" value="Genomic_DNA"/>
</dbReference>
<reference evidence="3 4" key="1">
    <citation type="submission" date="2015-07" db="EMBL/GenBank/DDBJ databases">
        <title>Isolation and Genomic Characterization of a Novel Halophilic Metal-Reducing Deltaproteobacterium from the Deep Subsurface.</title>
        <authorList>
            <person name="Badalamenti J.P."/>
            <person name="Summers Z.M."/>
            <person name="Gralnick J.A."/>
            <person name="Bond D.R."/>
        </authorList>
    </citation>
    <scope>NUCLEOTIDE SEQUENCE [LARGE SCALE GENOMIC DNA]</scope>
    <source>
        <strain evidence="3 4">WTL</strain>
    </source>
</reference>
<dbReference type="Proteomes" id="UP000057158">
    <property type="component" value="Chromosome"/>
</dbReference>
<dbReference type="Gene3D" id="2.50.20.10">
    <property type="entry name" value="Lipoprotein localisation LolA/LolB/LppX"/>
    <property type="match status" value="1"/>
</dbReference>
<dbReference type="AlphaFoldDB" id="A0A0M4CXS4"/>
<accession>A0A0M4CXS4</accession>
<organism evidence="3 4">
    <name type="scientific">Desulfuromonas soudanensis</name>
    <dbReference type="NCBI Taxonomy" id="1603606"/>
    <lineage>
        <taxon>Bacteria</taxon>
        <taxon>Pseudomonadati</taxon>
        <taxon>Thermodesulfobacteriota</taxon>
        <taxon>Desulfuromonadia</taxon>
        <taxon>Desulfuromonadales</taxon>
        <taxon>Desulfuromonadaceae</taxon>
        <taxon>Desulfuromonas</taxon>
    </lineage>
</organism>
<keyword evidence="4" id="KW-1185">Reference proteome</keyword>
<feature type="chain" id="PRO_5005791902" evidence="1">
    <location>
        <begin position="26"/>
        <end position="253"/>
    </location>
</feature>
<evidence type="ECO:0000313" key="3">
    <source>
        <dbReference type="EMBL" id="ALC17091.1"/>
    </source>
</evidence>
<dbReference type="PATRIC" id="fig|1603606.3.peg.2521"/>
<dbReference type="STRING" id="1603606.DSOUD_2329"/>
<name>A0A0M4CXS4_9BACT</name>
<dbReference type="KEGG" id="des:DSOUD_2329"/>
<evidence type="ECO:0000259" key="2">
    <source>
        <dbReference type="Pfam" id="PF17131"/>
    </source>
</evidence>
<evidence type="ECO:0000313" key="4">
    <source>
        <dbReference type="Proteomes" id="UP000057158"/>
    </source>
</evidence>
<gene>
    <name evidence="3" type="ORF">DSOUD_2329</name>
</gene>
<dbReference type="InterPro" id="IPR033399">
    <property type="entry name" value="TP_0789-like"/>
</dbReference>
<protein>
    <submittedName>
        <fullName evidence="3">Outer membrane lipoprotein-sorting protein</fullName>
    </submittedName>
</protein>
<dbReference type="OrthoDB" id="357718at2"/>
<evidence type="ECO:0000256" key="1">
    <source>
        <dbReference type="SAM" id="SignalP"/>
    </source>
</evidence>
<sequence>MPSSCSTSLSFFVAAILLTGIPCTAQSVQALELRELIRHVEQQYHGSSSHARTEMRVRTEHWQRSLEMEAWSLERDRFLVRILAPPKERGVATLKVDKEVWNYLPRVDRVIKVPPSMMGGAWMGSHITNDDLVKASHVDEDYTFTLLKESPEHYLIECLPKVNAAVVWGKIVYEILKPLLVPGTVTYYDEGMIPVREILFADVRTTGGRTLPMRMTVRPLDKPGEETVLQYQEINFDVPLTASFFSLRTLKER</sequence>
<feature type="signal peptide" evidence="1">
    <location>
        <begin position="1"/>
        <end position="25"/>
    </location>
</feature>